<keyword evidence="4 5" id="KW-0720">Serine protease</keyword>
<dbReference type="Pfam" id="PF00082">
    <property type="entry name" value="Peptidase_S8"/>
    <property type="match status" value="1"/>
</dbReference>
<dbReference type="InterPro" id="IPR022398">
    <property type="entry name" value="Peptidase_S8_His-AS"/>
</dbReference>
<evidence type="ECO:0000256" key="2">
    <source>
        <dbReference type="ARBA" id="ARBA00022670"/>
    </source>
</evidence>
<evidence type="ECO:0000256" key="6">
    <source>
        <dbReference type="RuleBase" id="RU003355"/>
    </source>
</evidence>
<dbReference type="InterPro" id="IPR000209">
    <property type="entry name" value="Peptidase_S8/S53_dom"/>
</dbReference>
<dbReference type="PRINTS" id="PR00723">
    <property type="entry name" value="SUBTILISIN"/>
</dbReference>
<evidence type="ECO:0000256" key="3">
    <source>
        <dbReference type="ARBA" id="ARBA00022801"/>
    </source>
</evidence>
<feature type="active site" description="Charge relay system" evidence="5">
    <location>
        <position position="156"/>
    </location>
</feature>
<dbReference type="PROSITE" id="PS00137">
    <property type="entry name" value="SUBTILASE_HIS"/>
    <property type="match status" value="1"/>
</dbReference>
<dbReference type="InterPro" id="IPR036852">
    <property type="entry name" value="Peptidase_S8/S53_dom_sf"/>
</dbReference>
<dbReference type="InterPro" id="IPR023828">
    <property type="entry name" value="Peptidase_S8_Ser-AS"/>
</dbReference>
<dbReference type="PROSITE" id="PS51892">
    <property type="entry name" value="SUBTILASE"/>
    <property type="match status" value="1"/>
</dbReference>
<feature type="active site" description="Charge relay system" evidence="5">
    <location>
        <position position="390"/>
    </location>
</feature>
<proteinExistence type="inferred from homology"/>
<dbReference type="STRING" id="930131.SAMN05216389_11267"/>
<dbReference type="PROSITE" id="PS00136">
    <property type="entry name" value="SUBTILASE_ASP"/>
    <property type="match status" value="1"/>
</dbReference>
<evidence type="ECO:0000259" key="7">
    <source>
        <dbReference type="Pfam" id="PF00082"/>
    </source>
</evidence>
<keyword evidence="3 5" id="KW-0378">Hydrolase</keyword>
<dbReference type="EMBL" id="FOHE01000012">
    <property type="protein sequence ID" value="SET48033.1"/>
    <property type="molecule type" value="Genomic_DNA"/>
</dbReference>
<dbReference type="InterPro" id="IPR023827">
    <property type="entry name" value="Peptidase_S8_Asp-AS"/>
</dbReference>
<evidence type="ECO:0000313" key="9">
    <source>
        <dbReference type="Proteomes" id="UP000198618"/>
    </source>
</evidence>
<dbReference type="GO" id="GO:0006508">
    <property type="term" value="P:proteolysis"/>
    <property type="evidence" value="ECO:0007669"/>
    <property type="project" value="UniProtKB-KW"/>
</dbReference>
<feature type="domain" description="Peptidase S8/S53" evidence="7">
    <location>
        <begin position="147"/>
        <end position="442"/>
    </location>
</feature>
<protein>
    <submittedName>
        <fullName evidence="8">Serine protease AprX</fullName>
    </submittedName>
</protein>
<dbReference type="AlphaFoldDB" id="A0A1I0ERP3"/>
<keyword evidence="9" id="KW-1185">Reference proteome</keyword>
<dbReference type="PANTHER" id="PTHR43806:SF65">
    <property type="entry name" value="SERINE PROTEASE APRX"/>
    <property type="match status" value="1"/>
</dbReference>
<organism evidence="8 9">
    <name type="scientific">Oceanobacillus limi</name>
    <dbReference type="NCBI Taxonomy" id="930131"/>
    <lineage>
        <taxon>Bacteria</taxon>
        <taxon>Bacillati</taxon>
        <taxon>Bacillota</taxon>
        <taxon>Bacilli</taxon>
        <taxon>Bacillales</taxon>
        <taxon>Bacillaceae</taxon>
        <taxon>Oceanobacillus</taxon>
    </lineage>
</organism>
<dbReference type="RefSeq" id="WP_090870700.1">
    <property type="nucleotide sequence ID" value="NZ_FOHE01000012.1"/>
</dbReference>
<dbReference type="Gene3D" id="3.40.50.200">
    <property type="entry name" value="Peptidase S8/S53 domain"/>
    <property type="match status" value="1"/>
</dbReference>
<sequence length="454" mass="49693">MSEFSTVQLIQRYSNKLDRKLRQELLELYHPSTSKPSIARSLIEKSLNRYKKFSVIAEFNDASCYVEGVKEAQSIVKKHSRCKMKHDYPSINSCCMELSPNAIGNLLDTCPHTKKLHIDHEVKALLDVATPSINALQVTDSDINITGRNTTIAIIDTGIYPHEDLKDHSGTTSKDRIIAFEDLVNHRKGPYDDNGHGTHCAGDAAGNGFSLNGKFASPAPDANLVGVKVLNRIGSGSLSTVTAGVQWCIDYNNNPNNTNKIDIISMSLGAPSTDEETPLEKIVREAWNKHGIVMCVAAGNEGPDAGTITSPGTVQEVITVGAIDDKNTVVRRDDEIADFSSRNTDNSPIKPDVVAPGTNIVSLRSPYSYLEILQKNNRIGSNYITLSGTSMATPICAGACAQIIEYTRRRGMELTPDELKQILVAGASLREEWENDRKTYGNGYINIQETISLI</sequence>
<evidence type="ECO:0000313" key="8">
    <source>
        <dbReference type="EMBL" id="SET48033.1"/>
    </source>
</evidence>
<comment type="similarity">
    <text evidence="1 5 6">Belongs to the peptidase S8 family.</text>
</comment>
<dbReference type="PANTHER" id="PTHR43806">
    <property type="entry name" value="PEPTIDASE S8"/>
    <property type="match status" value="1"/>
</dbReference>
<dbReference type="CDD" id="cd07487">
    <property type="entry name" value="Peptidases_S8_1"/>
    <property type="match status" value="1"/>
</dbReference>
<dbReference type="GO" id="GO:0004252">
    <property type="term" value="F:serine-type endopeptidase activity"/>
    <property type="evidence" value="ECO:0007669"/>
    <property type="project" value="UniProtKB-UniRule"/>
</dbReference>
<dbReference type="OrthoDB" id="9798386at2"/>
<dbReference type="PROSITE" id="PS00138">
    <property type="entry name" value="SUBTILASE_SER"/>
    <property type="match status" value="1"/>
</dbReference>
<keyword evidence="2 5" id="KW-0645">Protease</keyword>
<name>A0A1I0ERP3_9BACI</name>
<evidence type="ECO:0000256" key="5">
    <source>
        <dbReference type="PROSITE-ProRule" id="PRU01240"/>
    </source>
</evidence>
<dbReference type="Proteomes" id="UP000198618">
    <property type="component" value="Unassembled WGS sequence"/>
</dbReference>
<dbReference type="InterPro" id="IPR015500">
    <property type="entry name" value="Peptidase_S8_subtilisin-rel"/>
</dbReference>
<dbReference type="SUPFAM" id="SSF52743">
    <property type="entry name" value="Subtilisin-like"/>
    <property type="match status" value="1"/>
</dbReference>
<evidence type="ECO:0000256" key="4">
    <source>
        <dbReference type="ARBA" id="ARBA00022825"/>
    </source>
</evidence>
<feature type="active site" description="Charge relay system" evidence="5">
    <location>
        <position position="196"/>
    </location>
</feature>
<dbReference type="InterPro" id="IPR050131">
    <property type="entry name" value="Peptidase_S8_subtilisin-like"/>
</dbReference>
<reference evidence="8 9" key="1">
    <citation type="submission" date="2016-10" db="EMBL/GenBank/DDBJ databases">
        <authorList>
            <person name="de Groot N.N."/>
        </authorList>
    </citation>
    <scope>NUCLEOTIDE SEQUENCE [LARGE SCALE GENOMIC DNA]</scope>
    <source>
        <strain evidence="8 9">IBRC-M 10780</strain>
    </source>
</reference>
<gene>
    <name evidence="8" type="ORF">SAMN05216389_11267</name>
</gene>
<accession>A0A1I0ERP3</accession>
<evidence type="ECO:0000256" key="1">
    <source>
        <dbReference type="ARBA" id="ARBA00011073"/>
    </source>
</evidence>